<dbReference type="Proteomes" id="UP000050326">
    <property type="component" value="Unassembled WGS sequence"/>
</dbReference>
<evidence type="ECO:0008006" key="3">
    <source>
        <dbReference type="Google" id="ProtNLM"/>
    </source>
</evidence>
<dbReference type="OrthoDB" id="1708334at2"/>
<evidence type="ECO:0000313" key="1">
    <source>
        <dbReference type="EMBL" id="KPU44622.1"/>
    </source>
</evidence>
<dbReference type="Gene3D" id="3.30.360.40">
    <property type="entry name" value="YwmB-like"/>
    <property type="match status" value="1"/>
</dbReference>
<name>A0A0P9AGQ3_9CLOT</name>
<gene>
    <name evidence="1" type="ORF">OXPF_17050</name>
</gene>
<dbReference type="Pfam" id="PF08680">
    <property type="entry name" value="DUF1779"/>
    <property type="match status" value="1"/>
</dbReference>
<accession>A0A0P9AGQ3</accession>
<reference evidence="1 2" key="1">
    <citation type="submission" date="2015-09" db="EMBL/GenBank/DDBJ databases">
        <title>Genome sequence of Oxobacter pfennigii DSM 3222.</title>
        <authorList>
            <person name="Poehlein A."/>
            <person name="Bengelsdorf F.R."/>
            <person name="Schiel-Bengelsdorf B."/>
            <person name="Duerre P."/>
            <person name="Daniel R."/>
        </authorList>
    </citation>
    <scope>NUCLEOTIDE SEQUENCE [LARGE SCALE GENOMIC DNA]</scope>
    <source>
        <strain evidence="1 2">DSM 3222</strain>
    </source>
</reference>
<dbReference type="InterPro" id="IPR014794">
    <property type="entry name" value="DUF1779"/>
</dbReference>
<protein>
    <recommendedName>
        <fullName evidence="3">TATA-box binding protein</fullName>
    </recommendedName>
</protein>
<proteinExistence type="predicted"/>
<organism evidence="1 2">
    <name type="scientific">Oxobacter pfennigii</name>
    <dbReference type="NCBI Taxonomy" id="36849"/>
    <lineage>
        <taxon>Bacteria</taxon>
        <taxon>Bacillati</taxon>
        <taxon>Bacillota</taxon>
        <taxon>Clostridia</taxon>
        <taxon>Eubacteriales</taxon>
        <taxon>Clostridiaceae</taxon>
        <taxon>Oxobacter</taxon>
    </lineage>
</organism>
<dbReference type="EMBL" id="LKET01000029">
    <property type="protein sequence ID" value="KPU44622.1"/>
    <property type="molecule type" value="Genomic_DNA"/>
</dbReference>
<comment type="caution">
    <text evidence="1">The sequence shown here is derived from an EMBL/GenBank/DDBJ whole genome shotgun (WGS) entry which is preliminary data.</text>
</comment>
<evidence type="ECO:0000313" key="2">
    <source>
        <dbReference type="Proteomes" id="UP000050326"/>
    </source>
</evidence>
<dbReference type="RefSeq" id="WP_054874768.1">
    <property type="nucleotide sequence ID" value="NZ_LKET01000029.1"/>
</dbReference>
<keyword evidence="2" id="KW-1185">Reference proteome</keyword>
<dbReference type="STRING" id="36849.OXPF_17050"/>
<dbReference type="InterPro" id="IPR036209">
    <property type="entry name" value="YwmB-like_sf"/>
</dbReference>
<dbReference type="SUPFAM" id="SSF143842">
    <property type="entry name" value="YwmB-like"/>
    <property type="match status" value="1"/>
</dbReference>
<dbReference type="AlphaFoldDB" id="A0A0P9AGQ3"/>
<sequence>MKKIILLSFLIFSFVFNTSSKPEINNDVSFLINAMNKTGLQFKEGYISGSIERDKLINEDFEAEIQEVFKILKAEAVNIKYSANEVTAHGKYGEGNVRVFIERSDETRSNVIMVVDITHNGNVLSINEVGEKLYQYLHRYSLKPDMIYNLSYFTNGKLNEKKSLKIIDSIMKNMKARKIDEIINNNLISICGYTKNIYNYKILGSEKVNINVASRYSSYDNGMYFIAATPVINIEY</sequence>